<proteinExistence type="predicted"/>
<dbReference type="Proteomes" id="UP000012249">
    <property type="component" value="Unassembled WGS sequence"/>
</dbReference>
<dbReference type="EMBL" id="AHMI02000262">
    <property type="protein sequence ID" value="EMY13036.1"/>
    <property type="molecule type" value="Genomic_DNA"/>
</dbReference>
<comment type="caution">
    <text evidence="1">The sequence shown here is derived from an EMBL/GenBank/DDBJ whole genome shotgun (WGS) entry which is preliminary data.</text>
</comment>
<protein>
    <submittedName>
        <fullName evidence="1">Uncharacterized protein</fullName>
    </submittedName>
</protein>
<accession>N1U4J4</accession>
<dbReference type="AlphaFoldDB" id="N1U4J4"/>
<evidence type="ECO:0000313" key="2">
    <source>
        <dbReference type="Proteomes" id="UP000012249"/>
    </source>
</evidence>
<evidence type="ECO:0000313" key="1">
    <source>
        <dbReference type="EMBL" id="EMY13036.1"/>
    </source>
</evidence>
<name>N1U4J4_9LEPT</name>
<sequence length="58" mass="6703">MSSQYFSTYIPTTANQIIKKQRDLKLDAKLTLIQLAMNSIPNQILTFGPYVSFNLMYK</sequence>
<organism evidence="1 2">
    <name type="scientific">Leptospira weilii str. Ecochallenge</name>
    <dbReference type="NCBI Taxonomy" id="1049986"/>
    <lineage>
        <taxon>Bacteria</taxon>
        <taxon>Pseudomonadati</taxon>
        <taxon>Spirochaetota</taxon>
        <taxon>Spirochaetia</taxon>
        <taxon>Leptospirales</taxon>
        <taxon>Leptospiraceae</taxon>
        <taxon>Leptospira</taxon>
    </lineage>
</organism>
<gene>
    <name evidence="1" type="ORF">LEP1GSC043_2737</name>
</gene>
<reference evidence="1 2" key="1">
    <citation type="submission" date="2013-02" db="EMBL/GenBank/DDBJ databases">
        <authorList>
            <person name="Harkins D.M."/>
            <person name="Durkin A.S."/>
            <person name="Brinkac L.M."/>
            <person name="Haft D.H."/>
            <person name="Selengut J.D."/>
            <person name="Sanka R."/>
            <person name="DePew J."/>
            <person name="Purushe J."/>
            <person name="Haake D.A."/>
            <person name="Matsunaga J."/>
            <person name="Vinetz J.M."/>
            <person name="Sutton G.G."/>
            <person name="Nierman W.C."/>
            <person name="Fouts D.E."/>
        </authorList>
    </citation>
    <scope>NUCLEOTIDE SEQUENCE [LARGE SCALE GENOMIC DNA]</scope>
    <source>
        <strain evidence="1 2">Ecochallenge</strain>
    </source>
</reference>